<evidence type="ECO:0000256" key="1">
    <source>
        <dbReference type="ARBA" id="ARBA00004123"/>
    </source>
</evidence>
<comment type="similarity">
    <text evidence="2">Belongs to the dpy-30 family.</text>
</comment>
<dbReference type="Gene3D" id="1.20.890.10">
    <property type="entry name" value="cAMP-dependent protein kinase regulatory subunit, dimerization-anchoring domain"/>
    <property type="match status" value="1"/>
</dbReference>
<dbReference type="WBParaSite" id="GPLIN_000088000">
    <property type="protein sequence ID" value="GPLIN_000088000"/>
    <property type="gene ID" value="GPLIN_000088000"/>
</dbReference>
<reference evidence="6" key="2">
    <citation type="submission" date="2016-06" db="UniProtKB">
        <authorList>
            <consortium name="WormBaseParasite"/>
        </authorList>
    </citation>
    <scope>IDENTIFICATION</scope>
</reference>
<evidence type="ECO:0000256" key="3">
    <source>
        <dbReference type="ARBA" id="ARBA00023242"/>
    </source>
</evidence>
<evidence type="ECO:0000256" key="4">
    <source>
        <dbReference type="SAM" id="MobiDB-lite"/>
    </source>
</evidence>
<dbReference type="InterPro" id="IPR049629">
    <property type="entry name" value="DPY30_SDC1_DD"/>
</dbReference>
<evidence type="ECO:0000313" key="5">
    <source>
        <dbReference type="Proteomes" id="UP000050741"/>
    </source>
</evidence>
<sequence length="166" mass="17866">MNAENNATKGKCIGDLKETEANGEMDTTSGEVHAEAETGNAVGSGSVELLEKPIDSPENKKTEDQQAVVTEIESPQEDSTGQTPIKPIAVHTSNRQNSPEDKAQSALKNLPTRQYLDMTIVPILLQALSALAKERPVDPIEFVANYLLKEKPRFNGGAPASSTNEH</sequence>
<dbReference type="CDD" id="cd22965">
    <property type="entry name" value="DD_DPY30_SDC1"/>
    <property type="match status" value="1"/>
</dbReference>
<dbReference type="Pfam" id="PF05186">
    <property type="entry name" value="Dpy-30"/>
    <property type="match status" value="1"/>
</dbReference>
<keyword evidence="5" id="KW-1185">Reference proteome</keyword>
<dbReference type="AlphaFoldDB" id="A0A183BJV1"/>
<keyword evidence="3" id="KW-0539">Nucleus</keyword>
<accession>A0A183BJV1</accession>
<evidence type="ECO:0000256" key="2">
    <source>
        <dbReference type="ARBA" id="ARBA00010849"/>
    </source>
</evidence>
<feature type="compositionally biased region" description="Basic and acidic residues" evidence="4">
    <location>
        <begin position="49"/>
        <end position="64"/>
    </location>
</feature>
<dbReference type="GO" id="GO:0005634">
    <property type="term" value="C:nucleus"/>
    <property type="evidence" value="ECO:0007669"/>
    <property type="project" value="UniProtKB-SubCell"/>
</dbReference>
<name>A0A183BJV1_GLOPA</name>
<feature type="region of interest" description="Disordered" evidence="4">
    <location>
        <begin position="1"/>
        <end position="104"/>
    </location>
</feature>
<protein>
    <submittedName>
        <fullName evidence="6">Dpy-30 histone methyltransferase complex regulatory subunit</fullName>
    </submittedName>
</protein>
<dbReference type="InterPro" id="IPR007858">
    <property type="entry name" value="Dpy-30_motif"/>
</dbReference>
<comment type="subcellular location">
    <subcellularLocation>
        <location evidence="1">Nucleus</location>
    </subcellularLocation>
</comment>
<dbReference type="Proteomes" id="UP000050741">
    <property type="component" value="Unassembled WGS sequence"/>
</dbReference>
<proteinExistence type="inferred from homology"/>
<reference evidence="5" key="1">
    <citation type="submission" date="2014-05" db="EMBL/GenBank/DDBJ databases">
        <title>The genome and life-stage specific transcriptomes of Globodera pallida elucidate key aspects of plant parasitism by a cyst nematode.</title>
        <authorList>
            <person name="Cotton J.A."/>
            <person name="Lilley C.J."/>
            <person name="Jones L.M."/>
            <person name="Kikuchi T."/>
            <person name="Reid A.J."/>
            <person name="Thorpe P."/>
            <person name="Tsai I.J."/>
            <person name="Beasley H."/>
            <person name="Blok V."/>
            <person name="Cock P.J.A."/>
            <person name="Van den Akker S.E."/>
            <person name="Holroyd N."/>
            <person name="Hunt M."/>
            <person name="Mantelin S."/>
            <person name="Naghra H."/>
            <person name="Pain A."/>
            <person name="Palomares-Rius J.E."/>
            <person name="Zarowiecki M."/>
            <person name="Berriman M."/>
            <person name="Jones J.T."/>
            <person name="Urwin P.E."/>
        </authorList>
    </citation>
    <scope>NUCLEOTIDE SEQUENCE [LARGE SCALE GENOMIC DNA]</scope>
    <source>
        <strain evidence="5">Lindley</strain>
    </source>
</reference>
<organism evidence="5 6">
    <name type="scientific">Globodera pallida</name>
    <name type="common">Potato cyst nematode worm</name>
    <name type="synonym">Heterodera pallida</name>
    <dbReference type="NCBI Taxonomy" id="36090"/>
    <lineage>
        <taxon>Eukaryota</taxon>
        <taxon>Metazoa</taxon>
        <taxon>Ecdysozoa</taxon>
        <taxon>Nematoda</taxon>
        <taxon>Chromadorea</taxon>
        <taxon>Rhabditida</taxon>
        <taxon>Tylenchina</taxon>
        <taxon>Tylenchomorpha</taxon>
        <taxon>Tylenchoidea</taxon>
        <taxon>Heteroderidae</taxon>
        <taxon>Heteroderinae</taxon>
        <taxon>Globodera</taxon>
    </lineage>
</organism>
<evidence type="ECO:0000313" key="6">
    <source>
        <dbReference type="WBParaSite" id="GPLIN_000088000"/>
    </source>
</evidence>